<evidence type="ECO:0000313" key="2">
    <source>
        <dbReference type="EMBL" id="BAL95808.1"/>
    </source>
</evidence>
<dbReference type="Proteomes" id="UP000007883">
    <property type="component" value="Chromosome"/>
</dbReference>
<dbReference type="STRING" id="983917.RGE_24670"/>
<dbReference type="eggNOG" id="ENOG5033B1U">
    <property type="taxonomic scope" value="Bacteria"/>
</dbReference>
<reference evidence="2 3" key="1">
    <citation type="journal article" date="2012" name="J. Bacteriol.">
        <title>Complete genome sequence of phototrophic betaproteobacterium Rubrivivax gelatinosus IL144.</title>
        <authorList>
            <person name="Nagashima S."/>
            <person name="Kamimura A."/>
            <person name="Shimizu T."/>
            <person name="Nakamura-isaki S."/>
            <person name="Aono E."/>
            <person name="Sakamoto K."/>
            <person name="Ichikawa N."/>
            <person name="Nakazawa H."/>
            <person name="Sekine M."/>
            <person name="Yamazaki S."/>
            <person name="Fujita N."/>
            <person name="Shimada K."/>
            <person name="Hanada S."/>
            <person name="Nagashima K.V.P."/>
        </authorList>
    </citation>
    <scope>NUCLEOTIDE SEQUENCE [LARGE SCALE GENOMIC DNA]</scope>
    <source>
        <strain evidence="3">NBRC 100245 / IL144</strain>
    </source>
</reference>
<evidence type="ECO:0000313" key="3">
    <source>
        <dbReference type="Proteomes" id="UP000007883"/>
    </source>
</evidence>
<accession>I0HS21</accession>
<name>I0HS21_RUBGI</name>
<dbReference type="PATRIC" id="fig|983917.3.peg.2400"/>
<proteinExistence type="predicted"/>
<keyword evidence="1" id="KW-0732">Signal</keyword>
<feature type="signal peptide" evidence="1">
    <location>
        <begin position="1"/>
        <end position="20"/>
    </location>
</feature>
<dbReference type="AlphaFoldDB" id="I0HS21"/>
<dbReference type="KEGG" id="rge:RGE_24670"/>
<dbReference type="EMBL" id="AP012320">
    <property type="protein sequence ID" value="BAL95808.1"/>
    <property type="molecule type" value="Genomic_DNA"/>
</dbReference>
<evidence type="ECO:0000256" key="1">
    <source>
        <dbReference type="SAM" id="SignalP"/>
    </source>
</evidence>
<gene>
    <name evidence="2" type="ordered locus">RGE_24670</name>
</gene>
<feature type="chain" id="PRO_5003628408" description="Lipoprotein" evidence="1">
    <location>
        <begin position="21"/>
        <end position="124"/>
    </location>
</feature>
<evidence type="ECO:0008006" key="4">
    <source>
        <dbReference type="Google" id="ProtNLM"/>
    </source>
</evidence>
<keyword evidence="3" id="KW-1185">Reference proteome</keyword>
<sequence>MSTPLTGLSRFCFAALFALAVPLGGCAAASAEARVSVYTSAGTRQCEPAATDPMPAALARLAAAGVEASAPRCGHDGRIRAAMCGMSDGRILVVDVPAAALVKAKELGWRPLADLPDATVDRCA</sequence>
<organism evidence="2 3">
    <name type="scientific">Rubrivivax gelatinosus (strain NBRC 100245 / IL144)</name>
    <dbReference type="NCBI Taxonomy" id="983917"/>
    <lineage>
        <taxon>Bacteria</taxon>
        <taxon>Pseudomonadati</taxon>
        <taxon>Pseudomonadota</taxon>
        <taxon>Betaproteobacteria</taxon>
        <taxon>Burkholderiales</taxon>
        <taxon>Sphaerotilaceae</taxon>
        <taxon>Rubrivivax</taxon>
    </lineage>
</organism>
<dbReference type="RefSeq" id="WP_014428670.1">
    <property type="nucleotide sequence ID" value="NC_017075.1"/>
</dbReference>
<dbReference type="HOGENOM" id="CLU_2002206_0_0_4"/>
<protein>
    <recommendedName>
        <fullName evidence="4">Lipoprotein</fullName>
    </recommendedName>
</protein>